<evidence type="ECO:0000256" key="4">
    <source>
        <dbReference type="ARBA" id="ARBA00022692"/>
    </source>
</evidence>
<proteinExistence type="predicted"/>
<dbReference type="Proteomes" id="UP001519887">
    <property type="component" value="Unassembled WGS sequence"/>
</dbReference>
<keyword evidence="5 7" id="KW-1133">Transmembrane helix</keyword>
<sequence>LFTFMAPFFDFLTPRIIIRSPEKFTLALGLYNFINDKFANNFTIFAAGTILIAIPIATVFLLLQRFLISGLADGATKG</sequence>
<reference evidence="8 9" key="1">
    <citation type="submission" date="2021-07" db="EMBL/GenBank/DDBJ databases">
        <title>Paenibacillus radiodurans sp. nov., isolated from the southeastern edge of Tengger Desert.</title>
        <authorList>
            <person name="Zhang G."/>
        </authorList>
    </citation>
    <scope>NUCLEOTIDE SEQUENCE [LARGE SCALE GENOMIC DNA]</scope>
    <source>
        <strain evidence="8 9">CCM 7311</strain>
    </source>
</reference>
<accession>A0ABS7CCV2</accession>
<keyword evidence="6 7" id="KW-0472">Membrane</keyword>
<evidence type="ECO:0000256" key="2">
    <source>
        <dbReference type="ARBA" id="ARBA00022448"/>
    </source>
</evidence>
<comment type="caution">
    <text evidence="8">The sequence shown here is derived from an EMBL/GenBank/DDBJ whole genome shotgun (WGS) entry which is preliminary data.</text>
</comment>
<evidence type="ECO:0000256" key="7">
    <source>
        <dbReference type="SAM" id="Phobius"/>
    </source>
</evidence>
<keyword evidence="4 7" id="KW-0812">Transmembrane</keyword>
<dbReference type="EMBL" id="JAHZIK010001339">
    <property type="protein sequence ID" value="MBW7458775.1"/>
    <property type="molecule type" value="Genomic_DNA"/>
</dbReference>
<protein>
    <submittedName>
        <fullName evidence="8">Sugar ABC transporter permease</fullName>
    </submittedName>
</protein>
<evidence type="ECO:0000313" key="8">
    <source>
        <dbReference type="EMBL" id="MBW7458775.1"/>
    </source>
</evidence>
<feature type="non-terminal residue" evidence="8">
    <location>
        <position position="1"/>
    </location>
</feature>
<name>A0ABS7CCV2_9BACL</name>
<dbReference type="Gene3D" id="1.10.3720.10">
    <property type="entry name" value="MetI-like"/>
    <property type="match status" value="1"/>
</dbReference>
<comment type="subcellular location">
    <subcellularLocation>
        <location evidence="1">Cell membrane</location>
        <topology evidence="1">Multi-pass membrane protein</topology>
    </subcellularLocation>
</comment>
<organism evidence="8 9">
    <name type="scientific">Paenibacillus sepulcri</name>
    <dbReference type="NCBI Taxonomy" id="359917"/>
    <lineage>
        <taxon>Bacteria</taxon>
        <taxon>Bacillati</taxon>
        <taxon>Bacillota</taxon>
        <taxon>Bacilli</taxon>
        <taxon>Bacillales</taxon>
        <taxon>Paenibacillaceae</taxon>
        <taxon>Paenibacillus</taxon>
    </lineage>
</organism>
<dbReference type="PANTHER" id="PTHR32243">
    <property type="entry name" value="MALTOSE TRANSPORT SYSTEM PERMEASE-RELATED"/>
    <property type="match status" value="1"/>
</dbReference>
<evidence type="ECO:0000256" key="1">
    <source>
        <dbReference type="ARBA" id="ARBA00004651"/>
    </source>
</evidence>
<dbReference type="PANTHER" id="PTHR32243:SF34">
    <property type="entry name" value="GALACTOOLIGOSACCHARIDES TRANSPORT SYSTEM PERMEASE PROTEIN GANQ"/>
    <property type="match status" value="1"/>
</dbReference>
<keyword evidence="3" id="KW-1003">Cell membrane</keyword>
<dbReference type="SUPFAM" id="SSF161098">
    <property type="entry name" value="MetI-like"/>
    <property type="match status" value="1"/>
</dbReference>
<evidence type="ECO:0000313" key="9">
    <source>
        <dbReference type="Proteomes" id="UP001519887"/>
    </source>
</evidence>
<gene>
    <name evidence="8" type="ORF">K0U00_32495</name>
</gene>
<keyword evidence="9" id="KW-1185">Reference proteome</keyword>
<evidence type="ECO:0000256" key="6">
    <source>
        <dbReference type="ARBA" id="ARBA00023136"/>
    </source>
</evidence>
<evidence type="ECO:0000256" key="3">
    <source>
        <dbReference type="ARBA" id="ARBA00022475"/>
    </source>
</evidence>
<dbReference type="InterPro" id="IPR035906">
    <property type="entry name" value="MetI-like_sf"/>
</dbReference>
<dbReference type="InterPro" id="IPR050901">
    <property type="entry name" value="BP-dep_ABC_trans_perm"/>
</dbReference>
<evidence type="ECO:0000256" key="5">
    <source>
        <dbReference type="ARBA" id="ARBA00022989"/>
    </source>
</evidence>
<feature type="transmembrane region" description="Helical" evidence="7">
    <location>
        <begin position="42"/>
        <end position="63"/>
    </location>
</feature>
<keyword evidence="2" id="KW-0813">Transport</keyword>